<keyword evidence="2" id="KW-0812">Transmembrane</keyword>
<feature type="transmembrane region" description="Helical" evidence="2">
    <location>
        <begin position="13"/>
        <end position="32"/>
    </location>
</feature>
<organism evidence="3 4">
    <name type="scientific">bacterium (Candidatus Gribaldobacteria) CG02_land_8_20_14_3_00_41_15</name>
    <dbReference type="NCBI Taxonomy" id="2014270"/>
    <lineage>
        <taxon>Bacteria</taxon>
        <taxon>Candidatus Gribaldobacteria</taxon>
    </lineage>
</organism>
<evidence type="ECO:0000313" key="4">
    <source>
        <dbReference type="Proteomes" id="UP000229030"/>
    </source>
</evidence>
<evidence type="ECO:0000313" key="3">
    <source>
        <dbReference type="EMBL" id="PIV47109.1"/>
    </source>
</evidence>
<feature type="coiled-coil region" evidence="1">
    <location>
        <begin position="66"/>
        <end position="94"/>
    </location>
</feature>
<dbReference type="Proteomes" id="UP000229030">
    <property type="component" value="Unassembled WGS sequence"/>
</dbReference>
<reference evidence="4" key="1">
    <citation type="submission" date="2017-09" db="EMBL/GenBank/DDBJ databases">
        <title>Depth-based differentiation of microbial function through sediment-hosted aquifers and enrichment of novel symbionts in the deep terrestrial subsurface.</title>
        <authorList>
            <person name="Probst A.J."/>
            <person name="Ladd B."/>
            <person name="Jarett J.K."/>
            <person name="Geller-Mcgrath D.E."/>
            <person name="Sieber C.M.K."/>
            <person name="Emerson J.B."/>
            <person name="Anantharaman K."/>
            <person name="Thomas B.C."/>
            <person name="Malmstrom R."/>
            <person name="Stieglmeier M."/>
            <person name="Klingl A."/>
            <person name="Woyke T."/>
            <person name="Ryan C.M."/>
            <person name="Banfield J.F."/>
        </authorList>
    </citation>
    <scope>NUCLEOTIDE SEQUENCE [LARGE SCALE GENOMIC DNA]</scope>
</reference>
<keyword evidence="1" id="KW-0175">Coiled coil</keyword>
<protein>
    <submittedName>
        <fullName evidence="3">Uncharacterized protein</fullName>
    </submittedName>
</protein>
<keyword evidence="2" id="KW-0472">Membrane</keyword>
<proteinExistence type="predicted"/>
<dbReference type="EMBL" id="PETV01000053">
    <property type="protein sequence ID" value="PIV47109.1"/>
    <property type="molecule type" value="Genomic_DNA"/>
</dbReference>
<evidence type="ECO:0000256" key="1">
    <source>
        <dbReference type="SAM" id="Coils"/>
    </source>
</evidence>
<dbReference type="AlphaFoldDB" id="A0A2M7DE31"/>
<sequence length="133" mass="15659">FARLPRLARKSKISLRNSFATISFCFFGYILVKNAIKESHYKERLEKEVAYRSKKLEIARNIAVVRAQEAEKAKNLAEERAREINKRKEELERFYKLTVGRELKMIDLKGKIKQLENTLTKDSNTQVPEENKK</sequence>
<name>A0A2M7DE31_9BACT</name>
<evidence type="ECO:0000256" key="2">
    <source>
        <dbReference type="SAM" id="Phobius"/>
    </source>
</evidence>
<feature type="non-terminal residue" evidence="3">
    <location>
        <position position="1"/>
    </location>
</feature>
<gene>
    <name evidence="3" type="ORF">COS21_01740</name>
</gene>
<keyword evidence="2" id="KW-1133">Transmembrane helix</keyword>
<comment type="caution">
    <text evidence="3">The sequence shown here is derived from an EMBL/GenBank/DDBJ whole genome shotgun (WGS) entry which is preliminary data.</text>
</comment>
<accession>A0A2M7DE31</accession>